<evidence type="ECO:0000256" key="2">
    <source>
        <dbReference type="ARBA" id="ARBA00022475"/>
    </source>
</evidence>
<keyword evidence="8 10" id="KW-0675">Receptor</keyword>
<evidence type="ECO:0000256" key="9">
    <source>
        <dbReference type="ARBA" id="ARBA00023224"/>
    </source>
</evidence>
<reference evidence="11" key="1">
    <citation type="submission" date="2021-01" db="UniProtKB">
        <authorList>
            <consortium name="EnsemblMetazoa"/>
        </authorList>
    </citation>
    <scope>IDENTIFICATION</scope>
</reference>
<evidence type="ECO:0000256" key="4">
    <source>
        <dbReference type="ARBA" id="ARBA00022692"/>
    </source>
</evidence>
<dbReference type="GeneID" id="100463164"/>
<keyword evidence="12" id="KW-1185">Reference proteome</keyword>
<evidence type="ECO:0000256" key="5">
    <source>
        <dbReference type="ARBA" id="ARBA00022725"/>
    </source>
</evidence>
<keyword evidence="6 10" id="KW-1133">Transmembrane helix</keyword>
<dbReference type="GO" id="GO:0005549">
    <property type="term" value="F:odorant binding"/>
    <property type="evidence" value="ECO:0007669"/>
    <property type="project" value="InterPro"/>
</dbReference>
<dbReference type="InterPro" id="IPR004117">
    <property type="entry name" value="7tm6_olfct_rcpt"/>
</dbReference>
<name>A0A7M6UE30_NASVI</name>
<dbReference type="GO" id="GO:0007165">
    <property type="term" value="P:signal transduction"/>
    <property type="evidence" value="ECO:0007669"/>
    <property type="project" value="UniProtKB-KW"/>
</dbReference>
<comment type="similarity">
    <text evidence="10">Belongs to the insect chemoreceptor superfamily. Heteromeric odorant receptor channel (TC 1.A.69) family.</text>
</comment>
<evidence type="ECO:0000256" key="7">
    <source>
        <dbReference type="ARBA" id="ARBA00023136"/>
    </source>
</evidence>
<evidence type="ECO:0000313" key="11">
    <source>
        <dbReference type="EnsemblMetazoa" id="NP_001177597"/>
    </source>
</evidence>
<dbReference type="SMR" id="A0A7M6UE30"/>
<dbReference type="PANTHER" id="PTHR21137">
    <property type="entry name" value="ODORANT RECEPTOR"/>
    <property type="match status" value="1"/>
</dbReference>
<keyword evidence="7 10" id="KW-0472">Membrane</keyword>
<accession>A0A7M6UE30</accession>
<dbReference type="RefSeq" id="NP_001177597.1">
    <property type="nucleotide sequence ID" value="NM_001190668.1"/>
</dbReference>
<evidence type="ECO:0000313" key="12">
    <source>
        <dbReference type="Proteomes" id="UP000002358"/>
    </source>
</evidence>
<evidence type="ECO:0000256" key="3">
    <source>
        <dbReference type="ARBA" id="ARBA00022606"/>
    </source>
</evidence>
<proteinExistence type="inferred from homology"/>
<evidence type="ECO:0000256" key="6">
    <source>
        <dbReference type="ARBA" id="ARBA00022989"/>
    </source>
</evidence>
<dbReference type="AlphaFoldDB" id="A0A7M6UE30"/>
<sequence>MELELAKYKSYARHVIFRLIFAGLWPESNPKIKRMLSFVTFTSTLTVMVTAINFGIHNASNVILLTKGIGLASGFSSVFSKALMLPLHQEDIVFLKKRLTSKFMSDMETIEYRADLLSSVHVFSAFVNMHEAMMAFAMSMYCFVPLYVLFKHGTYMRTYPCLYPFSYTPGGLAHWLIYALEVAGAISVWTITIGADCGFVMYALELCGEFKILARKFTELKAGDDYKKKLKECIERHHLIIEAKNRLEDAYGIIAIWLALSGAFLLCSLIFQITELYDNNGSYVRIAHLCSHLLAKYLQIFMYAWYGNLIADESKAFLDAMYGSHWTEACDKRFKNDILIVLTQEPLIVVAKGCMYVQLDMFTKIVKTAMSYFFLIQTLAS</sequence>
<dbReference type="EnsemblMetazoa" id="NM_001190668">
    <property type="protein sequence ID" value="NP_001177597"/>
    <property type="gene ID" value="GeneID_100463164"/>
</dbReference>
<dbReference type="CTD" id="100463164"/>
<comment type="caution">
    <text evidence="10">Lacks conserved residue(s) required for the propagation of feature annotation.</text>
</comment>
<dbReference type="GO" id="GO:0004984">
    <property type="term" value="F:olfactory receptor activity"/>
    <property type="evidence" value="ECO:0007669"/>
    <property type="project" value="InterPro"/>
</dbReference>
<keyword evidence="3 10" id="KW-0716">Sensory transduction</keyword>
<organism evidence="11 12">
    <name type="scientific">Nasonia vitripennis</name>
    <name type="common">Parasitic wasp</name>
    <dbReference type="NCBI Taxonomy" id="7425"/>
    <lineage>
        <taxon>Eukaryota</taxon>
        <taxon>Metazoa</taxon>
        <taxon>Ecdysozoa</taxon>
        <taxon>Arthropoda</taxon>
        <taxon>Hexapoda</taxon>
        <taxon>Insecta</taxon>
        <taxon>Pterygota</taxon>
        <taxon>Neoptera</taxon>
        <taxon>Endopterygota</taxon>
        <taxon>Hymenoptera</taxon>
        <taxon>Apocrita</taxon>
        <taxon>Proctotrupomorpha</taxon>
        <taxon>Chalcidoidea</taxon>
        <taxon>Pteromalidae</taxon>
        <taxon>Pteromalinae</taxon>
        <taxon>Nasonia</taxon>
    </lineage>
</organism>
<dbReference type="Proteomes" id="UP000002358">
    <property type="component" value="Chromosome 1"/>
</dbReference>
<protein>
    <recommendedName>
        <fullName evidence="10">Odorant receptor</fullName>
    </recommendedName>
</protein>
<dbReference type="PANTHER" id="PTHR21137:SF35">
    <property type="entry name" value="ODORANT RECEPTOR 19A-RELATED"/>
    <property type="match status" value="1"/>
</dbReference>
<feature type="transmembrane region" description="Helical" evidence="10">
    <location>
        <begin position="133"/>
        <end position="150"/>
    </location>
</feature>
<keyword evidence="9 10" id="KW-0807">Transducer</keyword>
<feature type="transmembrane region" description="Helical" evidence="10">
    <location>
        <begin position="250"/>
        <end position="274"/>
    </location>
</feature>
<dbReference type="OrthoDB" id="7548151at2759"/>
<comment type="subcellular location">
    <subcellularLocation>
        <location evidence="1 10">Cell membrane</location>
        <topology evidence="1 10">Multi-pass membrane protein</topology>
    </subcellularLocation>
</comment>
<dbReference type="GO" id="GO:0005886">
    <property type="term" value="C:plasma membrane"/>
    <property type="evidence" value="ECO:0007669"/>
    <property type="project" value="UniProtKB-SubCell"/>
</dbReference>
<dbReference type="Pfam" id="PF02949">
    <property type="entry name" value="7tm_6"/>
    <property type="match status" value="1"/>
</dbReference>
<keyword evidence="4 10" id="KW-0812">Transmembrane</keyword>
<evidence type="ECO:0000256" key="10">
    <source>
        <dbReference type="RuleBase" id="RU351113"/>
    </source>
</evidence>
<dbReference type="InParanoid" id="A0A7M6UE30"/>
<feature type="transmembrane region" description="Helical" evidence="10">
    <location>
        <begin position="35"/>
        <end position="56"/>
    </location>
</feature>
<keyword evidence="2" id="KW-1003">Cell membrane</keyword>
<keyword evidence="5 10" id="KW-0552">Olfaction</keyword>
<evidence type="ECO:0000256" key="1">
    <source>
        <dbReference type="ARBA" id="ARBA00004651"/>
    </source>
</evidence>
<dbReference type="FunCoup" id="A0A7M6UE30">
    <property type="interactions" value="69"/>
</dbReference>
<evidence type="ECO:0000256" key="8">
    <source>
        <dbReference type="ARBA" id="ARBA00023170"/>
    </source>
</evidence>
<dbReference type="KEGG" id="nvi:100463164"/>